<dbReference type="KEGG" id="sbat:G4Z16_25390"/>
<name>A0A7T1TA53_9ACTN</name>
<protein>
    <submittedName>
        <fullName evidence="2">Uncharacterized protein</fullName>
    </submittedName>
</protein>
<accession>A0A7T1TA53</accession>
<dbReference type="EMBL" id="CP048882">
    <property type="protein sequence ID" value="QPP09194.1"/>
    <property type="molecule type" value="Genomic_DNA"/>
</dbReference>
<organism evidence="2 3">
    <name type="scientific">Streptomyces bathyalis</name>
    <dbReference type="NCBI Taxonomy" id="2710756"/>
    <lineage>
        <taxon>Bacteria</taxon>
        <taxon>Bacillati</taxon>
        <taxon>Actinomycetota</taxon>
        <taxon>Actinomycetes</taxon>
        <taxon>Kitasatosporales</taxon>
        <taxon>Streptomycetaceae</taxon>
        <taxon>Streptomyces</taxon>
    </lineage>
</organism>
<dbReference type="Proteomes" id="UP000595046">
    <property type="component" value="Chromosome"/>
</dbReference>
<keyword evidence="3" id="KW-1185">Reference proteome</keyword>
<sequence>MNTPERIAVLASDQARPSLHTWLTESGYEPHSWTTGTPPVHRLTTLISYLPTLDSTTAAVLPALPLLSPPATWVQLGPLPLAHAAGLAERTAAAGARYIHVPYVQQPGTLTPDPPLCVAFTWADDPLADLICALTSPLRLWAGPLKDRTAPGPDDVDALTDLMTTTDDSHPREDS</sequence>
<evidence type="ECO:0000256" key="1">
    <source>
        <dbReference type="SAM" id="MobiDB-lite"/>
    </source>
</evidence>
<feature type="region of interest" description="Disordered" evidence="1">
    <location>
        <begin position="144"/>
        <end position="175"/>
    </location>
</feature>
<dbReference type="AlphaFoldDB" id="A0A7T1TA53"/>
<dbReference type="RefSeq" id="WP_197352968.1">
    <property type="nucleotide sequence ID" value="NZ_CP048882.1"/>
</dbReference>
<reference evidence="3" key="1">
    <citation type="submission" date="2020-02" db="EMBL/GenBank/DDBJ databases">
        <title>Streptomyces sp. ASO4wet.</title>
        <authorList>
            <person name="Risdian C."/>
            <person name="Landwehr W."/>
            <person name="Schupp P."/>
            <person name="Wink J."/>
        </authorList>
    </citation>
    <scope>NUCLEOTIDE SEQUENCE [LARGE SCALE GENOMIC DNA]</scope>
    <source>
        <strain evidence="3">ASO4wet</strain>
    </source>
</reference>
<proteinExistence type="predicted"/>
<evidence type="ECO:0000313" key="2">
    <source>
        <dbReference type="EMBL" id="QPP09194.1"/>
    </source>
</evidence>
<evidence type="ECO:0000313" key="3">
    <source>
        <dbReference type="Proteomes" id="UP000595046"/>
    </source>
</evidence>
<gene>
    <name evidence="2" type="ORF">G4Z16_25390</name>
</gene>